<dbReference type="HOGENOM" id="CLU_1626329_0_0_12"/>
<dbReference type="STRING" id="545694.TREPR_2354"/>
<gene>
    <name evidence="1" type="ordered locus">TREPR_2354</name>
</gene>
<sequence length="167" mass="18421">MFLKNLGISVFFGLVLAVSVQGATVSFMVIETGLREETPVIESSRIWEDALLDVFFDTGHIVSNSPIIRVPEKPQTGLPDAAKVSLDEALEGGADFFVVAVLDYQNPPASAQEIPKPRSISLRLFKTAPYQFIFSQEYTGEQRITMKDEMTNAMGAARIIVSHLKDK</sequence>
<dbReference type="RefSeq" id="WP_015707849.1">
    <property type="nucleotide sequence ID" value="NC_015578.1"/>
</dbReference>
<evidence type="ECO:0000313" key="1">
    <source>
        <dbReference type="EMBL" id="AEF83940.1"/>
    </source>
</evidence>
<dbReference type="EMBL" id="CP001843">
    <property type="protein sequence ID" value="AEF83940.1"/>
    <property type="molecule type" value="Genomic_DNA"/>
</dbReference>
<dbReference type="AlphaFoldDB" id="F5YHV2"/>
<dbReference type="KEGG" id="tpi:TREPR_2354"/>
<reference evidence="1 2" key="2">
    <citation type="journal article" date="2011" name="ISME J.">
        <title>RNA-seq reveals cooperative metabolic interactions between two termite-gut spirochete species in co-culture.</title>
        <authorList>
            <person name="Rosenthal A.Z."/>
            <person name="Matson E.G."/>
            <person name="Eldar A."/>
            <person name="Leadbetter J.R."/>
        </authorList>
    </citation>
    <scope>NUCLEOTIDE SEQUENCE [LARGE SCALE GENOMIC DNA]</scope>
    <source>
        <strain evidence="2">ATCC BAA-887 / DSM 12427 / ZAS-2</strain>
    </source>
</reference>
<dbReference type="Proteomes" id="UP000009223">
    <property type="component" value="Chromosome"/>
</dbReference>
<reference evidence="2" key="1">
    <citation type="submission" date="2009-12" db="EMBL/GenBank/DDBJ databases">
        <title>Complete sequence of Treponema primitia strain ZAS-2.</title>
        <authorList>
            <person name="Tetu S.G."/>
            <person name="Matson E."/>
            <person name="Ren Q."/>
            <person name="Seshadri R."/>
            <person name="Elbourne L."/>
            <person name="Hassan K.A."/>
            <person name="Durkin A."/>
            <person name="Radune D."/>
            <person name="Mohamoud Y."/>
            <person name="Shay R."/>
            <person name="Jin S."/>
            <person name="Zhang X."/>
            <person name="Lucey K."/>
            <person name="Ballor N.R."/>
            <person name="Ottesen E."/>
            <person name="Rosenthal R."/>
            <person name="Allen A."/>
            <person name="Leadbetter J.R."/>
            <person name="Paulsen I.T."/>
        </authorList>
    </citation>
    <scope>NUCLEOTIDE SEQUENCE [LARGE SCALE GENOMIC DNA]</scope>
    <source>
        <strain evidence="2">ATCC BAA-887 / DSM 12427 / ZAS-2</strain>
    </source>
</reference>
<dbReference type="OrthoDB" id="362568at2"/>
<keyword evidence="2" id="KW-1185">Reference proteome</keyword>
<organism evidence="1 2">
    <name type="scientific">Treponema primitia (strain ATCC BAA-887 / DSM 12427 / ZAS-2)</name>
    <dbReference type="NCBI Taxonomy" id="545694"/>
    <lineage>
        <taxon>Bacteria</taxon>
        <taxon>Pseudomonadati</taxon>
        <taxon>Spirochaetota</taxon>
        <taxon>Spirochaetia</taxon>
        <taxon>Spirochaetales</taxon>
        <taxon>Treponemataceae</taxon>
        <taxon>Treponema</taxon>
    </lineage>
</organism>
<proteinExistence type="predicted"/>
<name>F5YHV2_TREPZ</name>
<accession>F5YHV2</accession>
<protein>
    <submittedName>
        <fullName evidence="1">Uncharacterized protein</fullName>
    </submittedName>
</protein>
<dbReference type="eggNOG" id="ENOG5032B6V">
    <property type="taxonomic scope" value="Bacteria"/>
</dbReference>
<evidence type="ECO:0000313" key="2">
    <source>
        <dbReference type="Proteomes" id="UP000009223"/>
    </source>
</evidence>